<comment type="subunit">
    <text evidence="8">Homodimer. Forms a stable heterotetrameric complex of 2 MoeB and 2 MoaD during adenylation of MoaD.</text>
</comment>
<evidence type="ECO:0000256" key="1">
    <source>
        <dbReference type="ARBA" id="ARBA00005046"/>
    </source>
</evidence>
<dbReference type="InterPro" id="IPR045886">
    <property type="entry name" value="ThiF/MoeB/HesA"/>
</dbReference>
<reference evidence="15 16" key="1">
    <citation type="submission" date="2019-02" db="EMBL/GenBank/DDBJ databases">
        <title>Genomic Encyclopedia of Type Strains, Phase IV (KMG-IV): sequencing the most valuable type-strain genomes for metagenomic binning, comparative biology and taxonomic classification.</title>
        <authorList>
            <person name="Goeker M."/>
        </authorList>
    </citation>
    <scope>NUCLEOTIDE SEQUENCE [LARGE SCALE GENOMIC DNA]</scope>
    <source>
        <strain evidence="15 16">DSM 21056</strain>
    </source>
</reference>
<comment type="catalytic activity">
    <reaction evidence="6">
        <text>[molybdopterin-synthase sulfur-carrier protein]-C-terminal Gly-Gly + ATP + H(+) = [molybdopterin-synthase sulfur-carrier protein]-C-terminal Gly-Gly-AMP + diphosphate</text>
        <dbReference type="Rhea" id="RHEA:43616"/>
        <dbReference type="Rhea" id="RHEA-COMP:12159"/>
        <dbReference type="Rhea" id="RHEA-COMP:12202"/>
        <dbReference type="ChEBI" id="CHEBI:15378"/>
        <dbReference type="ChEBI" id="CHEBI:30616"/>
        <dbReference type="ChEBI" id="CHEBI:33019"/>
        <dbReference type="ChEBI" id="CHEBI:90618"/>
        <dbReference type="ChEBI" id="CHEBI:90778"/>
        <dbReference type="EC" id="2.7.7.80"/>
    </reaction>
</comment>
<dbReference type="EC" id="2.7.7.80" evidence="9"/>
<dbReference type="AlphaFoldDB" id="A0A4Q8CY25"/>
<evidence type="ECO:0000256" key="5">
    <source>
        <dbReference type="ARBA" id="ARBA00022840"/>
    </source>
</evidence>
<evidence type="ECO:0000259" key="14">
    <source>
        <dbReference type="Pfam" id="PF00899"/>
    </source>
</evidence>
<dbReference type="Pfam" id="PF00899">
    <property type="entry name" value="ThiF"/>
    <property type="match status" value="1"/>
</dbReference>
<evidence type="ECO:0000256" key="10">
    <source>
        <dbReference type="ARBA" id="ARBA00073635"/>
    </source>
</evidence>
<dbReference type="NCBIfam" id="NF004281">
    <property type="entry name" value="PRK05690.1"/>
    <property type="match status" value="1"/>
</dbReference>
<protein>
    <recommendedName>
        <fullName evidence="10">Molybdopterin-synthase adenylyltransferase</fullName>
        <ecNumber evidence="9">2.7.7.80</ecNumber>
    </recommendedName>
    <alternativeName>
        <fullName evidence="13">MoaD protein adenylase</fullName>
    </alternativeName>
    <alternativeName>
        <fullName evidence="11">Molybdopterin-converting factor subunit 1 adenylase</fullName>
    </alternativeName>
    <alternativeName>
        <fullName evidence="12">Sulfur carrier protein MoaD adenylyltransferase</fullName>
    </alternativeName>
</protein>
<keyword evidence="5" id="KW-0067">ATP-binding</keyword>
<comment type="similarity">
    <text evidence="2">Belongs to the HesA/MoeB/ThiF family.</text>
</comment>
<dbReference type="SUPFAM" id="SSF69572">
    <property type="entry name" value="Activating enzymes of the ubiquitin-like proteins"/>
    <property type="match status" value="1"/>
</dbReference>
<evidence type="ECO:0000256" key="9">
    <source>
        <dbReference type="ARBA" id="ARBA00066884"/>
    </source>
</evidence>
<comment type="caution">
    <text evidence="15">The sequence shown here is derived from an EMBL/GenBank/DDBJ whole genome shotgun (WGS) entry which is preliminary data.</text>
</comment>
<dbReference type="CDD" id="cd00757">
    <property type="entry name" value="ThiF_MoeB_HesA_family"/>
    <property type="match status" value="1"/>
</dbReference>
<dbReference type="PANTHER" id="PTHR10953">
    <property type="entry name" value="UBIQUITIN-ACTIVATING ENZYME E1"/>
    <property type="match status" value="1"/>
</dbReference>
<dbReference type="InterPro" id="IPR035985">
    <property type="entry name" value="Ubiquitin-activating_enz"/>
</dbReference>
<keyword evidence="16" id="KW-1185">Reference proteome</keyword>
<comment type="pathway">
    <text evidence="1">Cofactor biosynthesis; molybdopterin biosynthesis.</text>
</comment>
<proteinExistence type="inferred from homology"/>
<accession>A0A4Q8CY25</accession>
<dbReference type="GO" id="GO:0008146">
    <property type="term" value="F:sulfotransferase activity"/>
    <property type="evidence" value="ECO:0007669"/>
    <property type="project" value="TreeGrafter"/>
</dbReference>
<keyword evidence="4" id="KW-0547">Nucleotide-binding</keyword>
<sequence length="265" mass="27854">MNGSVAAGWDIRAMNDEQLIRYSRQIMVPGLDLAGQERLLASRVLLVGAGGLGSAVALYLAAAGVGHLKVADFDRVALTNLQRQILHGTSDVGRLKTDSARERLADINPEVTVEPVNQPLTADNLPAIVDAVDLVIDGSDNFATRFAVNAACVGSRKPLVSGAVIGMDGQVAVFRPDLGGPCYHCVYPDTGEEAVSCSENGVLGPMPGVIGSLQAVEAIKVLTGLGEPLNHRLLSVDALTQRWRRIGLRRDPACPVCGPDAGQCD</sequence>
<dbReference type="InterPro" id="IPR000594">
    <property type="entry name" value="ThiF_NAD_FAD-bd"/>
</dbReference>
<evidence type="ECO:0000256" key="6">
    <source>
        <dbReference type="ARBA" id="ARBA00052218"/>
    </source>
</evidence>
<evidence type="ECO:0000256" key="7">
    <source>
        <dbReference type="ARBA" id="ARBA00055169"/>
    </source>
</evidence>
<dbReference type="EMBL" id="SHLI01000001">
    <property type="protein sequence ID" value="RZU97851.1"/>
    <property type="molecule type" value="Genomic_DNA"/>
</dbReference>
<dbReference type="GO" id="GO:0005524">
    <property type="term" value="F:ATP binding"/>
    <property type="evidence" value="ECO:0007669"/>
    <property type="project" value="UniProtKB-KW"/>
</dbReference>
<dbReference type="FunFam" id="3.40.50.720:FF:000033">
    <property type="entry name" value="Adenylyltransferase and sulfurtransferase MOCS3"/>
    <property type="match status" value="1"/>
</dbReference>
<dbReference type="GO" id="GO:0004792">
    <property type="term" value="F:thiosulfate-cyanide sulfurtransferase activity"/>
    <property type="evidence" value="ECO:0007669"/>
    <property type="project" value="TreeGrafter"/>
</dbReference>
<dbReference type="GO" id="GO:0061605">
    <property type="term" value="F:molybdopterin-synthase adenylyltransferase activity"/>
    <property type="evidence" value="ECO:0007669"/>
    <property type="project" value="UniProtKB-EC"/>
</dbReference>
<keyword evidence="3 15" id="KW-0808">Transferase</keyword>
<dbReference type="Proteomes" id="UP000292298">
    <property type="component" value="Unassembled WGS sequence"/>
</dbReference>
<evidence type="ECO:0000256" key="4">
    <source>
        <dbReference type="ARBA" id="ARBA00022741"/>
    </source>
</evidence>
<evidence type="ECO:0000256" key="8">
    <source>
        <dbReference type="ARBA" id="ARBA00063809"/>
    </source>
</evidence>
<organism evidence="15 16">
    <name type="scientific">Spiribacter vilamensis</name>
    <dbReference type="NCBI Taxonomy" id="531306"/>
    <lineage>
        <taxon>Bacteria</taxon>
        <taxon>Pseudomonadati</taxon>
        <taxon>Pseudomonadota</taxon>
        <taxon>Gammaproteobacteria</taxon>
        <taxon>Chromatiales</taxon>
        <taxon>Ectothiorhodospiraceae</taxon>
        <taxon>Spiribacter</taxon>
    </lineage>
</organism>
<dbReference type="PANTHER" id="PTHR10953:SF102">
    <property type="entry name" value="ADENYLYLTRANSFERASE AND SULFURTRANSFERASE MOCS3"/>
    <property type="match status" value="1"/>
</dbReference>
<evidence type="ECO:0000256" key="12">
    <source>
        <dbReference type="ARBA" id="ARBA00075328"/>
    </source>
</evidence>
<evidence type="ECO:0000256" key="13">
    <source>
        <dbReference type="ARBA" id="ARBA00078531"/>
    </source>
</evidence>
<gene>
    <name evidence="15" type="ORF">EV698_0081</name>
</gene>
<evidence type="ECO:0000313" key="16">
    <source>
        <dbReference type="Proteomes" id="UP000292298"/>
    </source>
</evidence>
<evidence type="ECO:0000256" key="3">
    <source>
        <dbReference type="ARBA" id="ARBA00022679"/>
    </source>
</evidence>
<feature type="domain" description="THIF-type NAD/FAD binding fold" evidence="14">
    <location>
        <begin position="22"/>
        <end position="256"/>
    </location>
</feature>
<evidence type="ECO:0000256" key="11">
    <source>
        <dbReference type="ARBA" id="ARBA00075110"/>
    </source>
</evidence>
<dbReference type="Gene3D" id="3.40.50.720">
    <property type="entry name" value="NAD(P)-binding Rossmann-like Domain"/>
    <property type="match status" value="1"/>
</dbReference>
<dbReference type="GO" id="GO:0008641">
    <property type="term" value="F:ubiquitin-like modifier activating enzyme activity"/>
    <property type="evidence" value="ECO:0007669"/>
    <property type="project" value="InterPro"/>
</dbReference>
<keyword evidence="15" id="KW-0548">Nucleotidyltransferase</keyword>
<comment type="function">
    <text evidence="7">Catalyzes the adenylation by ATP of the carboxyl group of the C-terminal glycine of sulfur carrier protein MoaD.</text>
</comment>
<evidence type="ECO:0000256" key="2">
    <source>
        <dbReference type="ARBA" id="ARBA00009919"/>
    </source>
</evidence>
<name>A0A4Q8CY25_9GAMM</name>
<evidence type="ECO:0000313" key="15">
    <source>
        <dbReference type="EMBL" id="RZU97851.1"/>
    </source>
</evidence>
<dbReference type="GO" id="GO:0005829">
    <property type="term" value="C:cytosol"/>
    <property type="evidence" value="ECO:0007669"/>
    <property type="project" value="TreeGrafter"/>
</dbReference>